<dbReference type="InterPro" id="IPR001444">
    <property type="entry name" value="Flag_bb_rod_N"/>
</dbReference>
<evidence type="ECO:0000313" key="12">
    <source>
        <dbReference type="Proteomes" id="UP000199334"/>
    </source>
</evidence>
<keyword evidence="5 7" id="KW-0964">Secreted</keyword>
<dbReference type="PANTHER" id="PTHR30033:SF1">
    <property type="entry name" value="FLAGELLAR HOOK-ASSOCIATED PROTEIN 1"/>
    <property type="match status" value="1"/>
</dbReference>
<dbReference type="GO" id="GO:0009424">
    <property type="term" value="C:bacterial-type flagellum hook"/>
    <property type="evidence" value="ECO:0007669"/>
    <property type="project" value="UniProtKB-UniRule"/>
</dbReference>
<evidence type="ECO:0000259" key="8">
    <source>
        <dbReference type="Pfam" id="PF00460"/>
    </source>
</evidence>
<comment type="subcellular location">
    <subcellularLocation>
        <location evidence="1 7">Bacterial flagellum</location>
    </subcellularLocation>
    <subcellularLocation>
        <location evidence="2 7">Secreted</location>
    </subcellularLocation>
</comment>
<dbReference type="OrthoDB" id="9802553at2"/>
<dbReference type="InterPro" id="IPR010930">
    <property type="entry name" value="Flg_bb/hook_C_dom"/>
</dbReference>
<evidence type="ECO:0000256" key="2">
    <source>
        <dbReference type="ARBA" id="ARBA00004613"/>
    </source>
</evidence>
<evidence type="ECO:0000256" key="7">
    <source>
        <dbReference type="RuleBase" id="RU362065"/>
    </source>
</evidence>
<dbReference type="Pfam" id="PF06429">
    <property type="entry name" value="Flg_bbr_C"/>
    <property type="match status" value="1"/>
</dbReference>
<evidence type="ECO:0000259" key="10">
    <source>
        <dbReference type="Pfam" id="PF22638"/>
    </source>
</evidence>
<dbReference type="RefSeq" id="WP_093858018.1">
    <property type="nucleotide sequence ID" value="NZ_BJVZ01000032.1"/>
</dbReference>
<dbReference type="AlphaFoldDB" id="A0A1H0G7M9"/>
<feature type="domain" description="Flagellar basal body rod protein N-terminal" evidence="8">
    <location>
        <begin position="8"/>
        <end position="37"/>
    </location>
</feature>
<name>A0A1H0G7M9_9BACI</name>
<evidence type="ECO:0000256" key="5">
    <source>
        <dbReference type="ARBA" id="ARBA00022525"/>
    </source>
</evidence>
<feature type="domain" description="Flagellar hook-associated protein FlgK helical" evidence="10">
    <location>
        <begin position="102"/>
        <end position="376"/>
    </location>
</feature>
<comment type="similarity">
    <text evidence="3 7">Belongs to the flagella basal body rod proteins family.</text>
</comment>
<evidence type="ECO:0000256" key="6">
    <source>
        <dbReference type="ARBA" id="ARBA00023143"/>
    </source>
</evidence>
<protein>
    <recommendedName>
        <fullName evidence="4 7">Flagellar hook-associated protein 1</fullName>
        <shortName evidence="7">HAP1</shortName>
    </recommendedName>
</protein>
<keyword evidence="11" id="KW-0969">Cilium</keyword>
<dbReference type="NCBIfam" id="TIGR02492">
    <property type="entry name" value="flgK_ends"/>
    <property type="match status" value="1"/>
</dbReference>
<dbReference type="PANTHER" id="PTHR30033">
    <property type="entry name" value="FLAGELLAR HOOK-ASSOCIATED PROTEIN 1"/>
    <property type="match status" value="1"/>
</dbReference>
<dbReference type="STRING" id="237069.SAMN05216498_0488"/>
<dbReference type="GO" id="GO:0005198">
    <property type="term" value="F:structural molecule activity"/>
    <property type="evidence" value="ECO:0007669"/>
    <property type="project" value="UniProtKB-UniRule"/>
</dbReference>
<keyword evidence="11" id="KW-0966">Cell projection</keyword>
<dbReference type="Pfam" id="PF22638">
    <property type="entry name" value="FlgK_D1"/>
    <property type="match status" value="1"/>
</dbReference>
<evidence type="ECO:0000256" key="4">
    <source>
        <dbReference type="ARBA" id="ARBA00016244"/>
    </source>
</evidence>
<feature type="domain" description="Flagellar basal-body/hook protein C-terminal" evidence="9">
    <location>
        <begin position="473"/>
        <end position="512"/>
    </location>
</feature>
<organism evidence="11 12">
    <name type="scientific">Tenuibacillus multivorans</name>
    <dbReference type="NCBI Taxonomy" id="237069"/>
    <lineage>
        <taxon>Bacteria</taxon>
        <taxon>Bacillati</taxon>
        <taxon>Bacillota</taxon>
        <taxon>Bacilli</taxon>
        <taxon>Bacillales</taxon>
        <taxon>Bacillaceae</taxon>
        <taxon>Tenuibacillus</taxon>
    </lineage>
</organism>
<evidence type="ECO:0000313" key="11">
    <source>
        <dbReference type="EMBL" id="SDO02876.1"/>
    </source>
</evidence>
<dbReference type="Proteomes" id="UP000199334">
    <property type="component" value="Unassembled WGS sequence"/>
</dbReference>
<gene>
    <name evidence="7" type="primary">flgK</name>
    <name evidence="11" type="ORF">SAMN05216498_0488</name>
</gene>
<dbReference type="InterPro" id="IPR002371">
    <property type="entry name" value="FlgK"/>
</dbReference>
<keyword evidence="6 7" id="KW-0975">Bacterial flagellum</keyword>
<evidence type="ECO:0000256" key="3">
    <source>
        <dbReference type="ARBA" id="ARBA00009677"/>
    </source>
</evidence>
<reference evidence="11 12" key="1">
    <citation type="submission" date="2016-10" db="EMBL/GenBank/DDBJ databases">
        <authorList>
            <person name="de Groot N.N."/>
        </authorList>
    </citation>
    <scope>NUCLEOTIDE SEQUENCE [LARGE SCALE GENOMIC DNA]</scope>
    <source>
        <strain evidence="11 12">CGMCC 1.3442</strain>
    </source>
</reference>
<dbReference type="GO" id="GO:0044780">
    <property type="term" value="P:bacterial-type flagellum assembly"/>
    <property type="evidence" value="ECO:0007669"/>
    <property type="project" value="InterPro"/>
</dbReference>
<dbReference type="InterPro" id="IPR053927">
    <property type="entry name" value="FlgK_helical"/>
</dbReference>
<keyword evidence="11" id="KW-0282">Flagellum</keyword>
<dbReference type="GO" id="GO:0005576">
    <property type="term" value="C:extracellular region"/>
    <property type="evidence" value="ECO:0007669"/>
    <property type="project" value="UniProtKB-SubCell"/>
</dbReference>
<sequence length="519" mass="56797">MPSTFHGLEVARRALFTQQSALHTTGHNIANANTEGYSRQRVVFEQTSPFPAPGRNRPEIPGQIGTGVQAGQVERIRDEFLDFQYRNENNKNGYWGSRAEALSRMEDIMNEPTDQGLGAAMNQFWEGLQDVATNPEDEGARRVAQQRGVALADSFNYLNQKLTEVQGEFESQMDTAGNDINSLLTEIQKVNDQIGRVEPNGYLPNDLYDKRDNLIDQLSGLVNVSVDYVDSGGNSKDTAMGKAVVTLADENGDPIQNGGNPIDLINASNEMTGIDVEFGQVEGQNVVTGFNFGNVDDEGNVDNVEFNLGPEQFTSTGSLRGMMEANGYENAAGEATGIYSEKIKDLNLVATEMVEAFNTQHQAGFDLNGDAGRAFFEVDTNQNSAATIRVNQDIKDDASLIAASSRADEPGNGENAIELADVREEPIADLEDKSVQKFYEGMIGELGVQAQEANRMADNSQMLRQSVQNNRESVSGVSLDEEMANMIKFQHAYNAAARNMTTVDEMLDRIINQMGIVGR</sequence>
<dbReference type="PRINTS" id="PR01005">
    <property type="entry name" value="FLGHOOKAP1"/>
</dbReference>
<keyword evidence="12" id="KW-1185">Reference proteome</keyword>
<evidence type="ECO:0000259" key="9">
    <source>
        <dbReference type="Pfam" id="PF06429"/>
    </source>
</evidence>
<evidence type="ECO:0000256" key="1">
    <source>
        <dbReference type="ARBA" id="ARBA00004365"/>
    </source>
</evidence>
<dbReference type="EMBL" id="FNIG01000015">
    <property type="protein sequence ID" value="SDO02876.1"/>
    <property type="molecule type" value="Genomic_DNA"/>
</dbReference>
<accession>A0A1H0G7M9</accession>
<proteinExistence type="inferred from homology"/>
<dbReference type="SUPFAM" id="SSF64518">
    <property type="entry name" value="Phase 1 flagellin"/>
    <property type="match status" value="1"/>
</dbReference>
<dbReference type="Pfam" id="PF00460">
    <property type="entry name" value="Flg_bb_rod"/>
    <property type="match status" value="1"/>
</dbReference>